<dbReference type="InterPro" id="IPR026444">
    <property type="entry name" value="Secre_tail"/>
</dbReference>
<dbReference type="Pfam" id="PF18911">
    <property type="entry name" value="PKD_4"/>
    <property type="match status" value="3"/>
</dbReference>
<evidence type="ECO:0000313" key="4">
    <source>
        <dbReference type="Proteomes" id="UP001326715"/>
    </source>
</evidence>
<proteinExistence type="predicted"/>
<dbReference type="Pfam" id="PF18962">
    <property type="entry name" value="Por_Secre_tail"/>
    <property type="match status" value="1"/>
</dbReference>
<feature type="chain" id="PRO_5046960182" evidence="1">
    <location>
        <begin position="20"/>
        <end position="989"/>
    </location>
</feature>
<dbReference type="InterPro" id="IPR000601">
    <property type="entry name" value="PKD_dom"/>
</dbReference>
<dbReference type="SMART" id="SM00089">
    <property type="entry name" value="PKD"/>
    <property type="match status" value="3"/>
</dbReference>
<feature type="domain" description="PKD" evidence="2">
    <location>
        <begin position="430"/>
        <end position="483"/>
    </location>
</feature>
<gene>
    <name evidence="3" type="ORF">SR876_13670</name>
</gene>
<dbReference type="InterPro" id="IPR013783">
    <property type="entry name" value="Ig-like_fold"/>
</dbReference>
<dbReference type="Gene3D" id="2.60.40.10">
    <property type="entry name" value="Immunoglobulins"/>
    <property type="match status" value="3"/>
</dbReference>
<feature type="domain" description="PKD" evidence="2">
    <location>
        <begin position="101"/>
        <end position="145"/>
    </location>
</feature>
<feature type="domain" description="PKD" evidence="2">
    <location>
        <begin position="595"/>
        <end position="650"/>
    </location>
</feature>
<dbReference type="SUPFAM" id="SSF49299">
    <property type="entry name" value="PKD domain"/>
    <property type="match status" value="4"/>
</dbReference>
<feature type="domain" description="PKD" evidence="2">
    <location>
        <begin position="261"/>
        <end position="314"/>
    </location>
</feature>
<dbReference type="EMBL" id="CP140154">
    <property type="protein sequence ID" value="WQG92560.1"/>
    <property type="molecule type" value="Genomic_DNA"/>
</dbReference>
<sequence>MRKLLLLFVLLCIGTYLSAGTLTARYPMDSAVVTAAQQALHFADYIKGNVSSWNKKLGYDADSTQKASIIMSRASCDSATYYINGTVTNLVKNDVVMTKLFDYGDGTTGTAEGNHLYTAIGNYTVTFTAVTLLGNTYTTTRTVSIPGLPISVSLSLHKGAQDTIFAKPDYRDTSFYTVQWWGANANQDFNNHGWYVIPTDAGGYDVYMIAKNGCGVSLDMEYTPSPKPPVDTARAVALLYVSPSCDSTTYTVSGGVDHLRTNETIVSKSFNFGDGTTATENGSHLYPSPGAYTLTFTALTSTGNSYTTSKSIYVSGLPVSVSLSLHKGAQDTIFAKPDYRDTSFYTVHWWGVNGNQDFSNHGWYIIPKDAGWYDVYITANNACAVSLNMEYTPPPTTPVDTTQQVALLYASPSCDSATYTISGGVDHLLTNETIVSKSFDFGDGTTAAENSSHLYTSPGVYTLTFTALTSAGNSYTTSKSIHVGGLPVSVSLSIHHGVQDTIFAKPDYRDTSFYTVQWWGVNGNQDFNNHGWYVIPKDAGWYDVYITAKNGCVVSLNMEYTPPVAVLSISPYSCDSTEYAVSGSMEHLYKDDVVVSKSFDFGDGTTASADGKHIYTSRGHFTVTFTAVTSTGNAYTATQSVLVTSLPVSISLSLHRGVQDTILAKPDYRDISDYTVDRWTENGVTIPGSNNWYLLPSVGGYYNLYTTAKNGCKDSSYIAYTPPAPPAPSEPVPAQIIPPAANASQLDLSADFGTTSFKDDNQFTIELTVKSVNGRKLAEDEVINLGTVKGTDPAHLSVEIPDSLNCASNYIVRVVSNSPADTTLWSSPFTITNQPPEPVITQVGDSLFTNSIYELQWFKDNVAINGATSKAIRARANGAYRVAALNGVACSSLSAARAVVITAISNVSLGANTVSVFPNPSEGPVNLKFGYPLSDKVFVKVYNLNGAVVYATTTLQQQSLLDLTALPRGFYTVEVRLKDSRKVLTIILQ</sequence>
<organism evidence="3 4">
    <name type="scientific">Chitinophaga sancti</name>
    <dbReference type="NCBI Taxonomy" id="1004"/>
    <lineage>
        <taxon>Bacteria</taxon>
        <taxon>Pseudomonadati</taxon>
        <taxon>Bacteroidota</taxon>
        <taxon>Chitinophagia</taxon>
        <taxon>Chitinophagales</taxon>
        <taxon>Chitinophagaceae</taxon>
        <taxon>Chitinophaga</taxon>
    </lineage>
</organism>
<keyword evidence="4" id="KW-1185">Reference proteome</keyword>
<dbReference type="RefSeq" id="WP_143150733.1">
    <property type="nucleotide sequence ID" value="NZ_CP139972.1"/>
</dbReference>
<dbReference type="NCBIfam" id="TIGR04183">
    <property type="entry name" value="Por_Secre_tail"/>
    <property type="match status" value="1"/>
</dbReference>
<dbReference type="InterPro" id="IPR022409">
    <property type="entry name" value="PKD/Chitinase_dom"/>
</dbReference>
<evidence type="ECO:0000256" key="1">
    <source>
        <dbReference type="SAM" id="SignalP"/>
    </source>
</evidence>
<evidence type="ECO:0000259" key="2">
    <source>
        <dbReference type="PROSITE" id="PS50093"/>
    </source>
</evidence>
<evidence type="ECO:0000313" key="3">
    <source>
        <dbReference type="EMBL" id="WQG92560.1"/>
    </source>
</evidence>
<dbReference type="Proteomes" id="UP001326715">
    <property type="component" value="Chromosome"/>
</dbReference>
<dbReference type="InterPro" id="IPR035986">
    <property type="entry name" value="PKD_dom_sf"/>
</dbReference>
<protein>
    <submittedName>
        <fullName evidence="3">PKD domain-containing protein</fullName>
    </submittedName>
</protein>
<dbReference type="CDD" id="cd00146">
    <property type="entry name" value="PKD"/>
    <property type="match status" value="2"/>
</dbReference>
<keyword evidence="1" id="KW-0732">Signal</keyword>
<name>A0ABZ0XQ56_9BACT</name>
<feature type="signal peptide" evidence="1">
    <location>
        <begin position="1"/>
        <end position="19"/>
    </location>
</feature>
<dbReference type="PROSITE" id="PS50093">
    <property type="entry name" value="PKD"/>
    <property type="match status" value="4"/>
</dbReference>
<accession>A0ABZ0XQ56</accession>
<reference evidence="3 4" key="1">
    <citation type="submission" date="2023-11" db="EMBL/GenBank/DDBJ databases">
        <title>MicrobeMod: A computational toolkit for identifying prokaryotic methylation and restriction-modification with nanopore sequencing.</title>
        <authorList>
            <person name="Crits-Christoph A."/>
            <person name="Kang S.C."/>
            <person name="Lee H."/>
            <person name="Ostrov N."/>
        </authorList>
    </citation>
    <scope>NUCLEOTIDE SEQUENCE [LARGE SCALE GENOMIC DNA]</scope>
    <source>
        <strain evidence="3 4">ATCC 23090</strain>
    </source>
</reference>